<name>A0ABN2AHS7_9ACTN</name>
<sequence>MTAADRAGLRWPAAMVAAAVLAFGAFVAVLATGGDGDAAAPVPDTASADAGFARDMAVHHQQAVEMSLIVRDRTDDEDVRRLAYDIINTQANQRGMMLGWLEQWELPVSSAEPPMAWMGHGTSFEARDGALMPGMATDTQLDRLRGAAGEDAEVLYLTLMTAHHEGGLEMSRTAGEEAGTRVVRRLAETTLRGQRSEIELMRAMLDERGGAGKR</sequence>
<reference evidence="2 3" key="1">
    <citation type="journal article" date="2019" name="Int. J. Syst. Evol. Microbiol.">
        <title>The Global Catalogue of Microorganisms (GCM) 10K type strain sequencing project: providing services to taxonomists for standard genome sequencing and annotation.</title>
        <authorList>
            <consortium name="The Broad Institute Genomics Platform"/>
            <consortium name="The Broad Institute Genome Sequencing Center for Infectious Disease"/>
            <person name="Wu L."/>
            <person name="Ma J."/>
        </authorList>
    </citation>
    <scope>NUCLEOTIDE SEQUENCE [LARGE SCALE GENOMIC DNA]</scope>
    <source>
        <strain evidence="2 3">JCM 15481</strain>
    </source>
</reference>
<keyword evidence="3" id="KW-1185">Reference proteome</keyword>
<protein>
    <submittedName>
        <fullName evidence="2">DUF305 domain-containing protein</fullName>
    </submittedName>
</protein>
<dbReference type="RefSeq" id="WP_344296356.1">
    <property type="nucleotide sequence ID" value="NZ_BAAAPF010000629.1"/>
</dbReference>
<dbReference type="InterPro" id="IPR005183">
    <property type="entry name" value="DUF305_CopM-like"/>
</dbReference>
<dbReference type="PANTHER" id="PTHR36933">
    <property type="entry name" value="SLL0788 PROTEIN"/>
    <property type="match status" value="1"/>
</dbReference>
<organism evidence="2 3">
    <name type="scientific">Streptomyces synnematoformans</name>
    <dbReference type="NCBI Taxonomy" id="415721"/>
    <lineage>
        <taxon>Bacteria</taxon>
        <taxon>Bacillati</taxon>
        <taxon>Actinomycetota</taxon>
        <taxon>Actinomycetes</taxon>
        <taxon>Kitasatosporales</taxon>
        <taxon>Streptomycetaceae</taxon>
        <taxon>Streptomyces</taxon>
    </lineage>
</organism>
<dbReference type="PANTHER" id="PTHR36933:SF1">
    <property type="entry name" value="SLL0788 PROTEIN"/>
    <property type="match status" value="1"/>
</dbReference>
<dbReference type="Pfam" id="PF03713">
    <property type="entry name" value="DUF305"/>
    <property type="match status" value="1"/>
</dbReference>
<dbReference type="Gene3D" id="1.20.1260.10">
    <property type="match status" value="1"/>
</dbReference>
<evidence type="ECO:0000313" key="3">
    <source>
        <dbReference type="Proteomes" id="UP001500443"/>
    </source>
</evidence>
<dbReference type="EMBL" id="BAAAPF010000629">
    <property type="protein sequence ID" value="GAA1517810.1"/>
    <property type="molecule type" value="Genomic_DNA"/>
</dbReference>
<proteinExistence type="predicted"/>
<feature type="domain" description="DUF305" evidence="1">
    <location>
        <begin position="49"/>
        <end position="205"/>
    </location>
</feature>
<gene>
    <name evidence="2" type="ORF">GCM10009802_67850</name>
</gene>
<accession>A0ABN2AHS7</accession>
<evidence type="ECO:0000259" key="1">
    <source>
        <dbReference type="Pfam" id="PF03713"/>
    </source>
</evidence>
<dbReference type="InterPro" id="IPR012347">
    <property type="entry name" value="Ferritin-like"/>
</dbReference>
<dbReference type="Proteomes" id="UP001500443">
    <property type="component" value="Unassembled WGS sequence"/>
</dbReference>
<evidence type="ECO:0000313" key="2">
    <source>
        <dbReference type="EMBL" id="GAA1517810.1"/>
    </source>
</evidence>
<comment type="caution">
    <text evidence="2">The sequence shown here is derived from an EMBL/GenBank/DDBJ whole genome shotgun (WGS) entry which is preliminary data.</text>
</comment>